<organism evidence="1 2">
    <name type="scientific">Larinioides sclopetarius</name>
    <dbReference type="NCBI Taxonomy" id="280406"/>
    <lineage>
        <taxon>Eukaryota</taxon>
        <taxon>Metazoa</taxon>
        <taxon>Ecdysozoa</taxon>
        <taxon>Arthropoda</taxon>
        <taxon>Chelicerata</taxon>
        <taxon>Arachnida</taxon>
        <taxon>Araneae</taxon>
        <taxon>Araneomorphae</taxon>
        <taxon>Entelegynae</taxon>
        <taxon>Araneoidea</taxon>
        <taxon>Araneidae</taxon>
        <taxon>Larinioides</taxon>
    </lineage>
</organism>
<accession>A0AAV1ZCR4</accession>
<dbReference type="SUPFAM" id="SSF52540">
    <property type="entry name" value="P-loop containing nucleoside triphosphate hydrolases"/>
    <property type="match status" value="1"/>
</dbReference>
<dbReference type="Gene3D" id="3.40.50.300">
    <property type="entry name" value="P-loop containing nucleotide triphosphate hydrolases"/>
    <property type="match status" value="1"/>
</dbReference>
<dbReference type="Proteomes" id="UP001497382">
    <property type="component" value="Unassembled WGS sequence"/>
</dbReference>
<evidence type="ECO:0000313" key="2">
    <source>
        <dbReference type="Proteomes" id="UP001497382"/>
    </source>
</evidence>
<proteinExistence type="predicted"/>
<comment type="caution">
    <text evidence="1">The sequence shown here is derived from an EMBL/GenBank/DDBJ whole genome shotgun (WGS) entry which is preliminary data.</text>
</comment>
<protein>
    <recommendedName>
        <fullName evidence="3">G domain-containing protein</fullName>
    </recommendedName>
</protein>
<name>A0AAV1ZCR4_9ARAC</name>
<keyword evidence="2" id="KW-1185">Reference proteome</keyword>
<dbReference type="EMBL" id="CAXIEN010000041">
    <property type="protein sequence ID" value="CAL1269492.1"/>
    <property type="molecule type" value="Genomic_DNA"/>
</dbReference>
<dbReference type="InterPro" id="IPR027417">
    <property type="entry name" value="P-loop_NTPase"/>
</dbReference>
<dbReference type="AlphaFoldDB" id="A0AAV1ZCR4"/>
<evidence type="ECO:0000313" key="1">
    <source>
        <dbReference type="EMBL" id="CAL1269492.1"/>
    </source>
</evidence>
<sequence>MDFPLISRHSRGLNLLNKRDVSEQNADEEEGDQLIKSTFELWERGEKDIKLEDNYKDLILILGNTGSGKSTFKQWLAGDNTKLISRETTKGTEEYIIEDRERISDNTVKSKTIIPELVIDTKTNSAYYDCPGFSDTHGASNDIAHTYFIKKVIDHSKSVKMVFVISHSSVRKGVDRQDFMKLVKHVTDLVKDIEKFRNSIAIVATKVDNAYKKGGILVEDENVIEAIADFLKEPKQNLEDS</sequence>
<gene>
    <name evidence="1" type="ORF">LARSCL_LOCUS4766</name>
</gene>
<reference evidence="1 2" key="1">
    <citation type="submission" date="2024-04" db="EMBL/GenBank/DDBJ databases">
        <authorList>
            <person name="Rising A."/>
            <person name="Reimegard J."/>
            <person name="Sonavane S."/>
            <person name="Akerstrom W."/>
            <person name="Nylinder S."/>
            <person name="Hedman E."/>
            <person name="Kallberg Y."/>
        </authorList>
    </citation>
    <scope>NUCLEOTIDE SEQUENCE [LARGE SCALE GENOMIC DNA]</scope>
</reference>
<evidence type="ECO:0008006" key="3">
    <source>
        <dbReference type="Google" id="ProtNLM"/>
    </source>
</evidence>